<proteinExistence type="predicted"/>
<dbReference type="Gene3D" id="2.40.40.10">
    <property type="entry name" value="RlpA-like domain"/>
    <property type="match status" value="1"/>
</dbReference>
<gene>
    <name evidence="2" type="ORF">FIBSPDRAFT_570745</name>
</gene>
<organism evidence="2 3">
    <name type="scientific">Athelia psychrophila</name>
    <dbReference type="NCBI Taxonomy" id="1759441"/>
    <lineage>
        <taxon>Eukaryota</taxon>
        <taxon>Fungi</taxon>
        <taxon>Dikarya</taxon>
        <taxon>Basidiomycota</taxon>
        <taxon>Agaricomycotina</taxon>
        <taxon>Agaricomycetes</taxon>
        <taxon>Agaricomycetidae</taxon>
        <taxon>Atheliales</taxon>
        <taxon>Atheliaceae</taxon>
        <taxon>Athelia</taxon>
    </lineage>
</organism>
<protein>
    <submittedName>
        <fullName evidence="2">Glycoside hydrolase family 45 protein</fullName>
    </submittedName>
</protein>
<evidence type="ECO:0000313" key="3">
    <source>
        <dbReference type="Proteomes" id="UP000076532"/>
    </source>
</evidence>
<dbReference type="AlphaFoldDB" id="A0A166HRN9"/>
<dbReference type="STRING" id="436010.A0A166HRN9"/>
<keyword evidence="3" id="KW-1185">Reference proteome</keyword>
<feature type="region of interest" description="Disordered" evidence="1">
    <location>
        <begin position="21"/>
        <end position="44"/>
    </location>
</feature>
<accession>A0A166HRN9</accession>
<reference evidence="2 3" key="1">
    <citation type="journal article" date="2016" name="Mol. Biol. Evol.">
        <title>Comparative Genomics of Early-Diverging Mushroom-Forming Fungi Provides Insights into the Origins of Lignocellulose Decay Capabilities.</title>
        <authorList>
            <person name="Nagy L.G."/>
            <person name="Riley R."/>
            <person name="Tritt A."/>
            <person name="Adam C."/>
            <person name="Daum C."/>
            <person name="Floudas D."/>
            <person name="Sun H."/>
            <person name="Yadav J.S."/>
            <person name="Pangilinan J."/>
            <person name="Larsson K.H."/>
            <person name="Matsuura K."/>
            <person name="Barry K."/>
            <person name="Labutti K."/>
            <person name="Kuo R."/>
            <person name="Ohm R.A."/>
            <person name="Bhattacharya S.S."/>
            <person name="Shirouzu T."/>
            <person name="Yoshinaga Y."/>
            <person name="Martin F.M."/>
            <person name="Grigoriev I.V."/>
            <person name="Hibbett D.S."/>
        </authorList>
    </citation>
    <scope>NUCLEOTIDE SEQUENCE [LARGE SCALE GENOMIC DNA]</scope>
    <source>
        <strain evidence="2 3">CBS 109695</strain>
    </source>
</reference>
<name>A0A166HRN9_9AGAM</name>
<dbReference type="GO" id="GO:0016787">
    <property type="term" value="F:hydrolase activity"/>
    <property type="evidence" value="ECO:0007669"/>
    <property type="project" value="UniProtKB-KW"/>
</dbReference>
<dbReference type="InterPro" id="IPR036908">
    <property type="entry name" value="RlpA-like_sf"/>
</dbReference>
<evidence type="ECO:0000256" key="1">
    <source>
        <dbReference type="SAM" id="MobiDB-lite"/>
    </source>
</evidence>
<dbReference type="OrthoDB" id="5823761at2759"/>
<dbReference type="Proteomes" id="UP000076532">
    <property type="component" value="Unassembled WGS sequence"/>
</dbReference>
<sequence length="116" mass="11992">MPLRRKTSSVLAEESVLGRAAAGAGSSLGKRTRAGMRCPTPRSSWSRSRICALRADTRCARRAAWGSTNQYGAEVNFNLCIDSGASAVFLGPSGVGLAVGTATSVDCSVWSGSIVP</sequence>
<dbReference type="Pfam" id="PF22514">
    <property type="entry name" value="EXPB1_D1"/>
    <property type="match status" value="1"/>
</dbReference>
<evidence type="ECO:0000313" key="2">
    <source>
        <dbReference type="EMBL" id="KZP19157.1"/>
    </source>
</evidence>
<keyword evidence="2" id="KW-0378">Hydrolase</keyword>
<dbReference type="EMBL" id="KV417566">
    <property type="protein sequence ID" value="KZP19157.1"/>
    <property type="molecule type" value="Genomic_DNA"/>
</dbReference>